<dbReference type="PROSITE" id="PS50045">
    <property type="entry name" value="SIGMA54_INTERACT_4"/>
    <property type="match status" value="1"/>
</dbReference>
<feature type="modified residue" description="4-aspartylphosphate" evidence="6">
    <location>
        <position position="54"/>
    </location>
</feature>
<dbReference type="InterPro" id="IPR025662">
    <property type="entry name" value="Sigma_54_int_dom_ATP-bd_1"/>
</dbReference>
<dbReference type="SMART" id="SM00382">
    <property type="entry name" value="AAA"/>
    <property type="match status" value="1"/>
</dbReference>
<evidence type="ECO:0000256" key="6">
    <source>
        <dbReference type="PROSITE-ProRule" id="PRU00169"/>
    </source>
</evidence>
<keyword evidence="10" id="KW-1185">Reference proteome</keyword>
<keyword evidence="6" id="KW-0597">Phosphoprotein</keyword>
<dbReference type="InterPro" id="IPR003593">
    <property type="entry name" value="AAA+_ATPase"/>
</dbReference>
<proteinExistence type="predicted"/>
<accession>A0A1Y6BTA9</accession>
<dbReference type="Pfam" id="PF00072">
    <property type="entry name" value="Response_reg"/>
    <property type="match status" value="1"/>
</dbReference>
<dbReference type="SUPFAM" id="SSF46689">
    <property type="entry name" value="Homeodomain-like"/>
    <property type="match status" value="1"/>
</dbReference>
<dbReference type="InterPro" id="IPR058031">
    <property type="entry name" value="AAA_lid_NorR"/>
</dbReference>
<dbReference type="Pfam" id="PF02954">
    <property type="entry name" value="HTH_8"/>
    <property type="match status" value="1"/>
</dbReference>
<keyword evidence="2" id="KW-0067">ATP-binding</keyword>
<dbReference type="SMART" id="SM00448">
    <property type="entry name" value="REC"/>
    <property type="match status" value="1"/>
</dbReference>
<dbReference type="PANTHER" id="PTHR32071:SF117">
    <property type="entry name" value="PTS-DEPENDENT DIHYDROXYACETONE KINASE OPERON REGULATORY PROTEIN-RELATED"/>
    <property type="match status" value="1"/>
</dbReference>
<dbReference type="Pfam" id="PF25601">
    <property type="entry name" value="AAA_lid_14"/>
    <property type="match status" value="1"/>
</dbReference>
<dbReference type="InterPro" id="IPR027417">
    <property type="entry name" value="P-loop_NTPase"/>
</dbReference>
<gene>
    <name evidence="9" type="ORF">SAMN06296036_108195</name>
</gene>
<dbReference type="GO" id="GO:0043565">
    <property type="term" value="F:sequence-specific DNA binding"/>
    <property type="evidence" value="ECO:0007669"/>
    <property type="project" value="InterPro"/>
</dbReference>
<dbReference type="InterPro" id="IPR001789">
    <property type="entry name" value="Sig_transdc_resp-reg_receiver"/>
</dbReference>
<name>A0A1Y6BTA9_9BACT</name>
<dbReference type="STRING" id="1513793.SAMN06296036_108195"/>
<dbReference type="PROSITE" id="PS50110">
    <property type="entry name" value="RESPONSE_REGULATORY"/>
    <property type="match status" value="1"/>
</dbReference>
<evidence type="ECO:0000256" key="3">
    <source>
        <dbReference type="ARBA" id="ARBA00023015"/>
    </source>
</evidence>
<feature type="domain" description="Sigma-54 factor interaction" evidence="7">
    <location>
        <begin position="136"/>
        <end position="365"/>
    </location>
</feature>
<organism evidence="9 10">
    <name type="scientific">Pseudobacteriovorax antillogorgiicola</name>
    <dbReference type="NCBI Taxonomy" id="1513793"/>
    <lineage>
        <taxon>Bacteria</taxon>
        <taxon>Pseudomonadati</taxon>
        <taxon>Bdellovibrionota</taxon>
        <taxon>Oligoflexia</taxon>
        <taxon>Oligoflexales</taxon>
        <taxon>Pseudobacteriovoracaceae</taxon>
        <taxon>Pseudobacteriovorax</taxon>
    </lineage>
</organism>
<dbReference type="GO" id="GO:0005524">
    <property type="term" value="F:ATP binding"/>
    <property type="evidence" value="ECO:0007669"/>
    <property type="project" value="UniProtKB-KW"/>
</dbReference>
<dbReference type="EMBL" id="FWZT01000008">
    <property type="protein sequence ID" value="SMF27102.1"/>
    <property type="molecule type" value="Genomic_DNA"/>
</dbReference>
<sequence>MNKAKLLIIDDDVDFVSIMKNFLSFEGFECDSVGKLSEVPATLEESKYDGVLLDIFLDQSSGLDLLPLIQEKQPFAKIIVVTSRSTVPLAVGSMEAGAYSFLEKTTDPGSLVAAVRDRLFREDISQINADFDHLGIIGESDRIKELIAQIHQIQAFDTSILILGESGTGKELVAKAIHAASKRKGGRFEAINCGAIPENLLESELFGFKKGAFTDAKTDKKGLFELCAGGTIFLDEIGEMPLAMQVKILRVLQEGEVRPIGSDRSIKTDTRIIAATHRNLEQEIESGGFREDLYYRLSVMPIHIPPLRERLHDIAPLGKFFATSICKRYGIPPLEFTESDMALLQSYHWPGNIRELQNAIERAIIMAKGGRLNFEPWLSSRKPKKQDDQAPVEAPFIFNFDEAKEEFEKNYISMLLKNTKGNVAEAARLSGKFRSDIYRILERYGLKSTDFKP</sequence>
<dbReference type="Proteomes" id="UP000192907">
    <property type="component" value="Unassembled WGS sequence"/>
</dbReference>
<dbReference type="FunFam" id="3.40.50.300:FF:000006">
    <property type="entry name" value="DNA-binding transcriptional regulator NtrC"/>
    <property type="match status" value="1"/>
</dbReference>
<dbReference type="Gene3D" id="3.40.50.300">
    <property type="entry name" value="P-loop containing nucleotide triphosphate hydrolases"/>
    <property type="match status" value="1"/>
</dbReference>
<dbReference type="SUPFAM" id="SSF52172">
    <property type="entry name" value="CheY-like"/>
    <property type="match status" value="1"/>
</dbReference>
<dbReference type="InterPro" id="IPR002078">
    <property type="entry name" value="Sigma_54_int"/>
</dbReference>
<dbReference type="InterPro" id="IPR002197">
    <property type="entry name" value="HTH_Fis"/>
</dbReference>
<evidence type="ECO:0000259" key="8">
    <source>
        <dbReference type="PROSITE" id="PS50110"/>
    </source>
</evidence>
<dbReference type="Gene3D" id="1.10.10.60">
    <property type="entry name" value="Homeodomain-like"/>
    <property type="match status" value="1"/>
</dbReference>
<dbReference type="Pfam" id="PF00158">
    <property type="entry name" value="Sigma54_activat"/>
    <property type="match status" value="1"/>
</dbReference>
<dbReference type="Gene3D" id="1.10.8.60">
    <property type="match status" value="1"/>
</dbReference>
<evidence type="ECO:0000256" key="5">
    <source>
        <dbReference type="ARBA" id="ARBA00023163"/>
    </source>
</evidence>
<keyword evidence="4" id="KW-0238">DNA-binding</keyword>
<protein>
    <submittedName>
        <fullName evidence="9">Two-component system, NtrC family, response regulator GlrR</fullName>
    </submittedName>
</protein>
<dbReference type="InterPro" id="IPR011006">
    <property type="entry name" value="CheY-like_superfamily"/>
</dbReference>
<dbReference type="InterPro" id="IPR025944">
    <property type="entry name" value="Sigma_54_int_dom_CS"/>
</dbReference>
<dbReference type="PROSITE" id="PS00675">
    <property type="entry name" value="SIGMA54_INTERACT_1"/>
    <property type="match status" value="1"/>
</dbReference>
<keyword evidence="5" id="KW-0804">Transcription</keyword>
<dbReference type="RefSeq" id="WP_132318766.1">
    <property type="nucleotide sequence ID" value="NZ_FWZT01000008.1"/>
</dbReference>
<reference evidence="10" key="1">
    <citation type="submission" date="2017-04" db="EMBL/GenBank/DDBJ databases">
        <authorList>
            <person name="Varghese N."/>
            <person name="Submissions S."/>
        </authorList>
    </citation>
    <scope>NUCLEOTIDE SEQUENCE [LARGE SCALE GENOMIC DNA]</scope>
    <source>
        <strain evidence="10">RKEM611</strain>
    </source>
</reference>
<evidence type="ECO:0000256" key="1">
    <source>
        <dbReference type="ARBA" id="ARBA00022741"/>
    </source>
</evidence>
<keyword evidence="1" id="KW-0547">Nucleotide-binding</keyword>
<dbReference type="OrthoDB" id="9761019at2"/>
<evidence type="ECO:0000256" key="2">
    <source>
        <dbReference type="ARBA" id="ARBA00022840"/>
    </source>
</evidence>
<dbReference type="GO" id="GO:0000160">
    <property type="term" value="P:phosphorelay signal transduction system"/>
    <property type="evidence" value="ECO:0007669"/>
    <property type="project" value="InterPro"/>
</dbReference>
<dbReference type="CDD" id="cd00009">
    <property type="entry name" value="AAA"/>
    <property type="match status" value="1"/>
</dbReference>
<evidence type="ECO:0000313" key="10">
    <source>
        <dbReference type="Proteomes" id="UP000192907"/>
    </source>
</evidence>
<evidence type="ECO:0000259" key="7">
    <source>
        <dbReference type="PROSITE" id="PS50045"/>
    </source>
</evidence>
<evidence type="ECO:0000256" key="4">
    <source>
        <dbReference type="ARBA" id="ARBA00023125"/>
    </source>
</evidence>
<dbReference type="GO" id="GO:0006355">
    <property type="term" value="P:regulation of DNA-templated transcription"/>
    <property type="evidence" value="ECO:0007669"/>
    <property type="project" value="InterPro"/>
</dbReference>
<dbReference type="Gene3D" id="3.40.50.2300">
    <property type="match status" value="1"/>
</dbReference>
<evidence type="ECO:0000313" key="9">
    <source>
        <dbReference type="EMBL" id="SMF27102.1"/>
    </source>
</evidence>
<dbReference type="SUPFAM" id="SSF52540">
    <property type="entry name" value="P-loop containing nucleoside triphosphate hydrolases"/>
    <property type="match status" value="1"/>
</dbReference>
<dbReference type="PROSITE" id="PS00688">
    <property type="entry name" value="SIGMA54_INTERACT_3"/>
    <property type="match status" value="1"/>
</dbReference>
<dbReference type="PANTHER" id="PTHR32071">
    <property type="entry name" value="TRANSCRIPTIONAL REGULATORY PROTEIN"/>
    <property type="match status" value="1"/>
</dbReference>
<feature type="domain" description="Response regulatory" evidence="8">
    <location>
        <begin position="5"/>
        <end position="119"/>
    </location>
</feature>
<dbReference type="AlphaFoldDB" id="A0A1Y6BTA9"/>
<dbReference type="InterPro" id="IPR009057">
    <property type="entry name" value="Homeodomain-like_sf"/>
</dbReference>
<keyword evidence="3" id="KW-0805">Transcription regulation</keyword>